<gene>
    <name evidence="2" type="ORF">PUN28_013399</name>
</gene>
<feature type="region of interest" description="Disordered" evidence="1">
    <location>
        <begin position="46"/>
        <end position="69"/>
    </location>
</feature>
<feature type="region of interest" description="Disordered" evidence="1">
    <location>
        <begin position="1"/>
        <end position="34"/>
    </location>
</feature>
<evidence type="ECO:0000256" key="1">
    <source>
        <dbReference type="SAM" id="MobiDB-lite"/>
    </source>
</evidence>
<comment type="caution">
    <text evidence="2">The sequence shown here is derived from an EMBL/GenBank/DDBJ whole genome shotgun (WGS) entry which is preliminary data.</text>
</comment>
<keyword evidence="3" id="KW-1185">Reference proteome</keyword>
<protein>
    <submittedName>
        <fullName evidence="2">Uncharacterized protein</fullName>
    </submittedName>
</protein>
<organism evidence="2 3">
    <name type="scientific">Cardiocondyla obscurior</name>
    <dbReference type="NCBI Taxonomy" id="286306"/>
    <lineage>
        <taxon>Eukaryota</taxon>
        <taxon>Metazoa</taxon>
        <taxon>Ecdysozoa</taxon>
        <taxon>Arthropoda</taxon>
        <taxon>Hexapoda</taxon>
        <taxon>Insecta</taxon>
        <taxon>Pterygota</taxon>
        <taxon>Neoptera</taxon>
        <taxon>Endopterygota</taxon>
        <taxon>Hymenoptera</taxon>
        <taxon>Apocrita</taxon>
        <taxon>Aculeata</taxon>
        <taxon>Formicoidea</taxon>
        <taxon>Formicidae</taxon>
        <taxon>Myrmicinae</taxon>
        <taxon>Cardiocondyla</taxon>
    </lineage>
</organism>
<dbReference type="Proteomes" id="UP001430953">
    <property type="component" value="Unassembled WGS sequence"/>
</dbReference>
<name>A0AAW2F9F6_9HYME</name>
<evidence type="ECO:0000313" key="2">
    <source>
        <dbReference type="EMBL" id="KAL0112127.1"/>
    </source>
</evidence>
<proteinExistence type="predicted"/>
<reference evidence="2 3" key="1">
    <citation type="submission" date="2023-03" db="EMBL/GenBank/DDBJ databases">
        <title>High recombination rates correlate with genetic variation in Cardiocondyla obscurior ants.</title>
        <authorList>
            <person name="Errbii M."/>
        </authorList>
    </citation>
    <scope>NUCLEOTIDE SEQUENCE [LARGE SCALE GENOMIC DNA]</scope>
    <source>
        <strain evidence="2">Alpha-2009</strain>
        <tissue evidence="2">Whole body</tissue>
    </source>
</reference>
<dbReference type="EMBL" id="JADYXP020000013">
    <property type="protein sequence ID" value="KAL0112127.1"/>
    <property type="molecule type" value="Genomic_DNA"/>
</dbReference>
<accession>A0AAW2F9F6</accession>
<evidence type="ECO:0000313" key="3">
    <source>
        <dbReference type="Proteomes" id="UP001430953"/>
    </source>
</evidence>
<feature type="compositionally biased region" description="Basic and acidic residues" evidence="1">
    <location>
        <begin position="46"/>
        <end position="56"/>
    </location>
</feature>
<feature type="compositionally biased region" description="Basic and acidic residues" evidence="1">
    <location>
        <begin position="15"/>
        <end position="26"/>
    </location>
</feature>
<dbReference type="AlphaFoldDB" id="A0AAW2F9F6"/>
<sequence length="87" mass="10028">MGLIGTDRQNGCELPRQDQEDQHSEEWFPPVAKDGGLQRLRRLHHRYQEPSRNEGREVEEEEAASTAKSFAEVGKRRWGKFSFAGCL</sequence>